<dbReference type="PANTHER" id="PTHR18806:SF4">
    <property type="entry name" value="RNA-BINDING PROTEIN 25"/>
    <property type="match status" value="1"/>
</dbReference>
<evidence type="ECO:0008006" key="8">
    <source>
        <dbReference type="Google" id="ProtNLM"/>
    </source>
</evidence>
<dbReference type="PANTHER" id="PTHR18806">
    <property type="entry name" value="RBM25 PROTEIN"/>
    <property type="match status" value="1"/>
</dbReference>
<accession>A0ABR3B4E0</accession>
<dbReference type="Proteomes" id="UP001448207">
    <property type="component" value="Unassembled WGS sequence"/>
</dbReference>
<dbReference type="PROSITE" id="PS51025">
    <property type="entry name" value="PWI"/>
    <property type="match status" value="1"/>
</dbReference>
<dbReference type="Pfam" id="PF00076">
    <property type="entry name" value="RRM_1"/>
    <property type="match status" value="1"/>
</dbReference>
<dbReference type="Gene3D" id="3.30.70.330">
    <property type="match status" value="1"/>
</dbReference>
<evidence type="ECO:0000313" key="7">
    <source>
        <dbReference type="Proteomes" id="UP001448207"/>
    </source>
</evidence>
<dbReference type="EMBL" id="JBCLYO010000004">
    <property type="protein sequence ID" value="KAL0090008.1"/>
    <property type="molecule type" value="Genomic_DNA"/>
</dbReference>
<dbReference type="SMART" id="SM00311">
    <property type="entry name" value="PWI"/>
    <property type="match status" value="1"/>
</dbReference>
<dbReference type="InterPro" id="IPR012677">
    <property type="entry name" value="Nucleotide-bd_a/b_plait_sf"/>
</dbReference>
<feature type="compositionally biased region" description="Low complexity" evidence="3">
    <location>
        <begin position="1"/>
        <end position="14"/>
    </location>
</feature>
<keyword evidence="1" id="KW-0507">mRNA processing</keyword>
<gene>
    <name evidence="6" type="ORF">J3Q64DRAFT_1393622</name>
</gene>
<dbReference type="InterPro" id="IPR034268">
    <property type="entry name" value="RBM25_RRM"/>
</dbReference>
<dbReference type="InterPro" id="IPR035979">
    <property type="entry name" value="RBD_domain_sf"/>
</dbReference>
<dbReference type="PROSITE" id="PS50102">
    <property type="entry name" value="RRM"/>
    <property type="match status" value="1"/>
</dbReference>
<comment type="caution">
    <text evidence="6">The sequence shown here is derived from an EMBL/GenBank/DDBJ whole genome shotgun (WGS) entry which is preliminary data.</text>
</comment>
<feature type="compositionally biased region" description="Basic and acidic residues" evidence="3">
    <location>
        <begin position="281"/>
        <end position="292"/>
    </location>
</feature>
<feature type="domain" description="PWI" evidence="5">
    <location>
        <begin position="494"/>
        <end position="585"/>
    </location>
</feature>
<keyword evidence="7" id="KW-1185">Reference proteome</keyword>
<evidence type="ECO:0000259" key="5">
    <source>
        <dbReference type="PROSITE" id="PS51025"/>
    </source>
</evidence>
<evidence type="ECO:0000256" key="1">
    <source>
        <dbReference type="ARBA" id="ARBA00022664"/>
    </source>
</evidence>
<dbReference type="SMART" id="SM00360">
    <property type="entry name" value="RRM"/>
    <property type="match status" value="1"/>
</dbReference>
<dbReference type="InterPro" id="IPR036483">
    <property type="entry name" value="PWI_dom_sf"/>
</dbReference>
<reference evidence="6 7" key="1">
    <citation type="submission" date="2024-04" db="EMBL/GenBank/DDBJ databases">
        <title>Symmetric and asymmetric DNA N6-adenine methylation regulates different biological responses in Mucorales.</title>
        <authorList>
            <consortium name="Lawrence Berkeley National Laboratory"/>
            <person name="Lax C."/>
            <person name="Mondo S.J."/>
            <person name="Osorio-Concepcion M."/>
            <person name="Muszewska A."/>
            <person name="Corrochano-Luque M."/>
            <person name="Gutierrez G."/>
            <person name="Riley R."/>
            <person name="Lipzen A."/>
            <person name="Guo J."/>
            <person name="Hundley H."/>
            <person name="Amirebrahimi M."/>
            <person name="Ng V."/>
            <person name="Lorenzo-Gutierrez D."/>
            <person name="Binder U."/>
            <person name="Yang J."/>
            <person name="Song Y."/>
            <person name="Canovas D."/>
            <person name="Navarro E."/>
            <person name="Freitag M."/>
            <person name="Gabaldon T."/>
            <person name="Grigoriev I.V."/>
            <person name="Corrochano L.M."/>
            <person name="Nicolas F.E."/>
            <person name="Garre V."/>
        </authorList>
    </citation>
    <scope>NUCLEOTIDE SEQUENCE [LARGE SCALE GENOMIC DNA]</scope>
    <source>
        <strain evidence="6 7">L51</strain>
    </source>
</reference>
<dbReference type="InterPro" id="IPR002483">
    <property type="entry name" value="PWI_dom"/>
</dbReference>
<dbReference type="Pfam" id="PF01480">
    <property type="entry name" value="PWI"/>
    <property type="match status" value="1"/>
</dbReference>
<protein>
    <recommendedName>
        <fullName evidence="8">PWI domain-containing protein</fullName>
    </recommendedName>
</protein>
<dbReference type="Gene3D" id="1.20.1390.10">
    <property type="entry name" value="PWI domain"/>
    <property type="match status" value="1"/>
</dbReference>
<dbReference type="InterPro" id="IPR000504">
    <property type="entry name" value="RRM_dom"/>
</dbReference>
<name>A0ABR3B4E0_PHYBL</name>
<evidence type="ECO:0000313" key="6">
    <source>
        <dbReference type="EMBL" id="KAL0090008.1"/>
    </source>
</evidence>
<dbReference type="SUPFAM" id="SSF54928">
    <property type="entry name" value="RNA-binding domain, RBD"/>
    <property type="match status" value="1"/>
</dbReference>
<feature type="region of interest" description="Disordered" evidence="3">
    <location>
        <begin position="190"/>
        <end position="292"/>
    </location>
</feature>
<sequence>MDPYRPNPYAYRPPGGHNSYGGPRPGGFIPHQRPFGNQTLQSYNNPRPPSVRPPVQAPHESGKLSTLFVGAIATGVNDVWIERFLKACGSLRHWKRVMDQAGKPKGFGFAEYEDPDSVLRALRVLGGAEGQEGVTLTAMDGSDTKKKLIVKVDDNVRNHLEQYQKTRTKTDTDAEADKKALETIQELVQALQDGRDPDAPAREPTEEDLLSKELAVFKDRAVKRDQEKTRRDQDRSRERWPEHDSNRRRGDRFASRQDFHRGNTEHLSEPDGYVEDDEENESRRQEQHEKDVLAAFQLREKRYEHRESTRLRNYHRDIQREEEDNERERTGREYWAQRLAEWDDEVEMDRGSQEFYVSRSRWRKSREDVKRREEERDDEDRRAEQHELDEARRQAEEEERARQETNVLNREPDEITKIEIKPRKLNFNLPIKRVPNMGGNEEEEDEEEGGKRKRVLVPLDYGDDMTIDGTSHLDPEERAQRVKELIGSIPSSEQELWNWPVKWNELDEDLISTKLQPFVSKKIVEIVGVQEDDLVDFILEFIRNKKPPTELVSELEMTLDEEAMMFVMKLWRALIFETERKFQRL</sequence>
<dbReference type="SUPFAM" id="SSF101233">
    <property type="entry name" value="PWI domain"/>
    <property type="match status" value="1"/>
</dbReference>
<feature type="region of interest" description="Disordered" evidence="3">
    <location>
        <begin position="432"/>
        <end position="451"/>
    </location>
</feature>
<feature type="compositionally biased region" description="Basic and acidic residues" evidence="3">
    <location>
        <begin position="193"/>
        <end position="269"/>
    </location>
</feature>
<feature type="region of interest" description="Disordered" evidence="3">
    <location>
        <begin position="1"/>
        <end position="59"/>
    </location>
</feature>
<organism evidence="6 7">
    <name type="scientific">Phycomyces blakesleeanus</name>
    <dbReference type="NCBI Taxonomy" id="4837"/>
    <lineage>
        <taxon>Eukaryota</taxon>
        <taxon>Fungi</taxon>
        <taxon>Fungi incertae sedis</taxon>
        <taxon>Mucoromycota</taxon>
        <taxon>Mucoromycotina</taxon>
        <taxon>Mucoromycetes</taxon>
        <taxon>Mucorales</taxon>
        <taxon>Phycomycetaceae</taxon>
        <taxon>Phycomyces</taxon>
    </lineage>
</organism>
<feature type="domain" description="RRM" evidence="4">
    <location>
        <begin position="65"/>
        <end position="155"/>
    </location>
</feature>
<proteinExistence type="predicted"/>
<keyword evidence="2" id="KW-0694">RNA-binding</keyword>
<evidence type="ECO:0000256" key="2">
    <source>
        <dbReference type="PROSITE-ProRule" id="PRU00176"/>
    </source>
</evidence>
<evidence type="ECO:0000259" key="4">
    <source>
        <dbReference type="PROSITE" id="PS50102"/>
    </source>
</evidence>
<dbReference type="InterPro" id="IPR052768">
    <property type="entry name" value="RBM25"/>
</dbReference>
<dbReference type="CDD" id="cd12446">
    <property type="entry name" value="RRM_RBM25"/>
    <property type="match status" value="1"/>
</dbReference>
<feature type="region of interest" description="Disordered" evidence="3">
    <location>
        <begin position="367"/>
        <end position="410"/>
    </location>
</feature>
<feature type="compositionally biased region" description="Pro residues" evidence="3">
    <location>
        <begin position="46"/>
        <end position="56"/>
    </location>
</feature>
<feature type="compositionally biased region" description="Basic and acidic residues" evidence="3">
    <location>
        <begin position="367"/>
        <end position="403"/>
    </location>
</feature>
<evidence type="ECO:0000256" key="3">
    <source>
        <dbReference type="SAM" id="MobiDB-lite"/>
    </source>
</evidence>